<dbReference type="SUPFAM" id="SSF103473">
    <property type="entry name" value="MFS general substrate transporter"/>
    <property type="match status" value="1"/>
</dbReference>
<reference evidence="7 8" key="1">
    <citation type="submission" date="2019-03" db="EMBL/GenBank/DDBJ databases">
        <title>Genomics of glacier-inhabiting Cryobacterium strains.</title>
        <authorList>
            <person name="Liu Q."/>
            <person name="Xin Y.-H."/>
        </authorList>
    </citation>
    <scope>NUCLEOTIDE SEQUENCE [LARGE SCALE GENOMIC DNA]</scope>
    <source>
        <strain evidence="7 8">Hh14</strain>
    </source>
</reference>
<feature type="transmembrane region" description="Helical" evidence="5">
    <location>
        <begin position="96"/>
        <end position="117"/>
    </location>
</feature>
<evidence type="ECO:0000256" key="1">
    <source>
        <dbReference type="ARBA" id="ARBA00004651"/>
    </source>
</evidence>
<protein>
    <submittedName>
        <fullName evidence="7">MFS transporter</fullName>
    </submittedName>
</protein>
<dbReference type="EMBL" id="SOHE01000056">
    <property type="protein sequence ID" value="TFD48296.1"/>
    <property type="molecule type" value="Genomic_DNA"/>
</dbReference>
<accession>A0A4R8ZX25</accession>
<evidence type="ECO:0000313" key="8">
    <source>
        <dbReference type="Proteomes" id="UP000297447"/>
    </source>
</evidence>
<evidence type="ECO:0000256" key="2">
    <source>
        <dbReference type="ARBA" id="ARBA00022692"/>
    </source>
</evidence>
<dbReference type="Proteomes" id="UP000297447">
    <property type="component" value="Unassembled WGS sequence"/>
</dbReference>
<feature type="transmembrane region" description="Helical" evidence="5">
    <location>
        <begin position="247"/>
        <end position="269"/>
    </location>
</feature>
<dbReference type="RefSeq" id="WP_134520096.1">
    <property type="nucleotide sequence ID" value="NZ_SOHE01000056.1"/>
</dbReference>
<dbReference type="OrthoDB" id="7584869at2"/>
<dbReference type="InterPro" id="IPR011701">
    <property type="entry name" value="MFS"/>
</dbReference>
<feature type="transmembrane region" description="Helical" evidence="5">
    <location>
        <begin position="278"/>
        <end position="302"/>
    </location>
</feature>
<evidence type="ECO:0000256" key="5">
    <source>
        <dbReference type="SAM" id="Phobius"/>
    </source>
</evidence>
<dbReference type="AlphaFoldDB" id="A0A4R8ZX25"/>
<feature type="transmembrane region" description="Helical" evidence="5">
    <location>
        <begin position="129"/>
        <end position="152"/>
    </location>
</feature>
<keyword evidence="8" id="KW-1185">Reference proteome</keyword>
<gene>
    <name evidence="7" type="ORF">E3T55_13530</name>
</gene>
<evidence type="ECO:0000256" key="4">
    <source>
        <dbReference type="ARBA" id="ARBA00023136"/>
    </source>
</evidence>
<keyword evidence="4 5" id="KW-0472">Membrane</keyword>
<dbReference type="Gene3D" id="1.20.1250.20">
    <property type="entry name" value="MFS general substrate transporter like domains"/>
    <property type="match status" value="2"/>
</dbReference>
<dbReference type="GO" id="GO:0022857">
    <property type="term" value="F:transmembrane transporter activity"/>
    <property type="evidence" value="ECO:0007669"/>
    <property type="project" value="InterPro"/>
</dbReference>
<dbReference type="Pfam" id="PF07690">
    <property type="entry name" value="MFS_1"/>
    <property type="match status" value="1"/>
</dbReference>
<feature type="transmembrane region" description="Helical" evidence="5">
    <location>
        <begin position="71"/>
        <end position="90"/>
    </location>
</feature>
<proteinExistence type="predicted"/>
<sequence>MPIAMVGLFIALLPPVIVSMALKINEITPETSAASLGIVLGVGALLAMIVNPLAGRLSDRTRGRFGMRRPWIIAGVLVGYLALIVISSATTVTGVVAGWALAQTGFNAALAGVIATMADTARPKYRGRVAAAVGVAQNGSLVLGVFIVQLFSSTSLQMLVPGAVGCAIVIGWALIMKDRVRLDKPVDSFGVKEFLGSFAFNPRSNPDFGWAWLTRFLLTGAAATATTYLTFFLIANLGETAETVATQVFYATLFYTVGVLSTTFVAGWLSDRLGKRKIFVLVAALVAVVGLSTIAFAPSLAVVFAGELILGAGMGAFYAVDLALITDVLPSSEDNGKDLGVVNIAQALPQSLVPVAAPGVIALAGYPGLFLGGAVVGLFGVLAVSRVKGVK</sequence>
<dbReference type="InterPro" id="IPR020846">
    <property type="entry name" value="MFS_dom"/>
</dbReference>
<organism evidence="7 8">
    <name type="scientific">Cryobacterium frigoriphilum</name>
    <dbReference type="NCBI Taxonomy" id="1259150"/>
    <lineage>
        <taxon>Bacteria</taxon>
        <taxon>Bacillati</taxon>
        <taxon>Actinomycetota</taxon>
        <taxon>Actinomycetes</taxon>
        <taxon>Micrococcales</taxon>
        <taxon>Microbacteriaceae</taxon>
        <taxon>Cryobacterium</taxon>
    </lineage>
</organism>
<evidence type="ECO:0000313" key="7">
    <source>
        <dbReference type="EMBL" id="TFD48296.1"/>
    </source>
</evidence>
<dbReference type="InterPro" id="IPR036259">
    <property type="entry name" value="MFS_trans_sf"/>
</dbReference>
<keyword evidence="2 5" id="KW-0812">Transmembrane</keyword>
<comment type="caution">
    <text evidence="7">The sequence shown here is derived from an EMBL/GenBank/DDBJ whole genome shotgun (WGS) entry which is preliminary data.</text>
</comment>
<name>A0A4R8ZX25_9MICO</name>
<comment type="subcellular location">
    <subcellularLocation>
        <location evidence="1">Cell membrane</location>
        <topology evidence="1">Multi-pass membrane protein</topology>
    </subcellularLocation>
</comment>
<feature type="transmembrane region" description="Helical" evidence="5">
    <location>
        <begin position="369"/>
        <end position="387"/>
    </location>
</feature>
<feature type="transmembrane region" description="Helical" evidence="5">
    <location>
        <begin position="158"/>
        <end position="175"/>
    </location>
</feature>
<dbReference type="PANTHER" id="PTHR23528:SF1">
    <property type="entry name" value="MAJOR FACILITATOR SUPERFAMILY (MFS) PROFILE DOMAIN-CONTAINING PROTEIN"/>
    <property type="match status" value="1"/>
</dbReference>
<feature type="transmembrane region" description="Helical" evidence="5">
    <location>
        <begin position="31"/>
        <end position="50"/>
    </location>
</feature>
<feature type="domain" description="Major facilitator superfamily (MFS) profile" evidence="6">
    <location>
        <begin position="207"/>
        <end position="391"/>
    </location>
</feature>
<evidence type="ECO:0000256" key="3">
    <source>
        <dbReference type="ARBA" id="ARBA00022989"/>
    </source>
</evidence>
<dbReference type="GO" id="GO:0005886">
    <property type="term" value="C:plasma membrane"/>
    <property type="evidence" value="ECO:0007669"/>
    <property type="project" value="UniProtKB-SubCell"/>
</dbReference>
<dbReference type="PROSITE" id="PS50850">
    <property type="entry name" value="MFS"/>
    <property type="match status" value="1"/>
</dbReference>
<keyword evidence="3 5" id="KW-1133">Transmembrane helix</keyword>
<evidence type="ECO:0000259" key="6">
    <source>
        <dbReference type="PROSITE" id="PS50850"/>
    </source>
</evidence>
<feature type="transmembrane region" description="Helical" evidence="5">
    <location>
        <begin position="212"/>
        <end position="235"/>
    </location>
</feature>
<dbReference type="PANTHER" id="PTHR23528">
    <property type="match status" value="1"/>
</dbReference>